<gene>
    <name evidence="2" type="ORF">H4W29_001597</name>
</gene>
<dbReference type="InterPro" id="IPR004175">
    <property type="entry name" value="RNA_CPDase"/>
</dbReference>
<keyword evidence="1" id="KW-0378">Hydrolase</keyword>
<dbReference type="Pfam" id="PF13563">
    <property type="entry name" value="2_5_RNA_ligase2"/>
    <property type="match status" value="1"/>
</dbReference>
<dbReference type="Gene3D" id="3.90.1140.10">
    <property type="entry name" value="Cyclic phosphodiesterase"/>
    <property type="match status" value="1"/>
</dbReference>
<comment type="caution">
    <text evidence="2">The sequence shown here is derived from an EMBL/GenBank/DDBJ whole genome shotgun (WGS) entry which is preliminary data.</text>
</comment>
<dbReference type="PANTHER" id="PTHR35561">
    <property type="entry name" value="RNA 2',3'-CYCLIC PHOSPHODIESTERASE"/>
    <property type="match status" value="1"/>
</dbReference>
<name>A0ABR9IML1_RHIVS</name>
<dbReference type="Proteomes" id="UP000620262">
    <property type="component" value="Unassembled WGS sequence"/>
</dbReference>
<keyword evidence="3" id="KW-1185">Reference proteome</keyword>
<dbReference type="EC" id="6.5.1.-" evidence="2"/>
<evidence type="ECO:0000256" key="1">
    <source>
        <dbReference type="ARBA" id="ARBA00022801"/>
    </source>
</evidence>
<accession>A0ABR9IML1</accession>
<evidence type="ECO:0000313" key="3">
    <source>
        <dbReference type="Proteomes" id="UP000620262"/>
    </source>
</evidence>
<protein>
    <submittedName>
        <fullName evidence="2">2'-5' RNA ligase</fullName>
        <ecNumber evidence="2">6.5.1.-</ecNumber>
    </submittedName>
</protein>
<dbReference type="GO" id="GO:0016874">
    <property type="term" value="F:ligase activity"/>
    <property type="evidence" value="ECO:0007669"/>
    <property type="project" value="UniProtKB-KW"/>
</dbReference>
<sequence>MFSAEQVAATVRAQPFEIVLDEAMSFKHPGQPQAFVICGRQENEGLLDLRNQIQEGLYEAGLPYNVGGHLTPHMTMLYDRKTVLPEKLDRPVRWTVQEFLLIHSIYGKSEHRVINRWPLIG</sequence>
<dbReference type="PANTHER" id="PTHR35561:SF1">
    <property type="entry name" value="RNA 2',3'-CYCLIC PHOSPHODIESTERASE"/>
    <property type="match status" value="1"/>
</dbReference>
<evidence type="ECO:0000313" key="2">
    <source>
        <dbReference type="EMBL" id="MBE1504416.1"/>
    </source>
</evidence>
<dbReference type="SUPFAM" id="SSF55144">
    <property type="entry name" value="LigT-like"/>
    <property type="match status" value="1"/>
</dbReference>
<dbReference type="EMBL" id="JADBEC010000001">
    <property type="protein sequence ID" value="MBE1504416.1"/>
    <property type="molecule type" value="Genomic_DNA"/>
</dbReference>
<dbReference type="InterPro" id="IPR009097">
    <property type="entry name" value="Cyclic_Pdiesterase"/>
</dbReference>
<reference evidence="2 3" key="1">
    <citation type="submission" date="2020-10" db="EMBL/GenBank/DDBJ databases">
        <title>Sequencing the genomes of 1000 actinobacteria strains.</title>
        <authorList>
            <person name="Klenk H.-P."/>
        </authorList>
    </citation>
    <scope>NUCLEOTIDE SEQUENCE [LARGE SCALE GENOMIC DNA]</scope>
    <source>
        <strain evidence="2 3">DSM 7307</strain>
    </source>
</reference>
<proteinExistence type="predicted"/>
<organism evidence="2 3">
    <name type="scientific">Rhizobium viscosum</name>
    <name type="common">Arthrobacter viscosus</name>
    <dbReference type="NCBI Taxonomy" id="1673"/>
    <lineage>
        <taxon>Bacteria</taxon>
        <taxon>Pseudomonadati</taxon>
        <taxon>Pseudomonadota</taxon>
        <taxon>Alphaproteobacteria</taxon>
        <taxon>Hyphomicrobiales</taxon>
        <taxon>Rhizobiaceae</taxon>
        <taxon>Rhizobium/Agrobacterium group</taxon>
        <taxon>Rhizobium</taxon>
    </lineage>
</organism>
<keyword evidence="2" id="KW-0436">Ligase</keyword>